<proteinExistence type="predicted"/>
<keyword evidence="1" id="KW-0812">Transmembrane</keyword>
<accession>A0AAN9EFX9</accession>
<dbReference type="Proteomes" id="UP001372338">
    <property type="component" value="Unassembled WGS sequence"/>
</dbReference>
<sequence length="84" mass="10032">MWENPTAHKDLIGHKNLWLTNFPPLLMWQLFYSIFFQTCKNILPKLQRFTPLLHSPTSSVFLSVSLFLSLLHYYSLIIIHFHMN</sequence>
<organism evidence="2 3">
    <name type="scientific">Crotalaria pallida</name>
    <name type="common">Smooth rattlebox</name>
    <name type="synonym">Crotalaria striata</name>
    <dbReference type="NCBI Taxonomy" id="3830"/>
    <lineage>
        <taxon>Eukaryota</taxon>
        <taxon>Viridiplantae</taxon>
        <taxon>Streptophyta</taxon>
        <taxon>Embryophyta</taxon>
        <taxon>Tracheophyta</taxon>
        <taxon>Spermatophyta</taxon>
        <taxon>Magnoliopsida</taxon>
        <taxon>eudicotyledons</taxon>
        <taxon>Gunneridae</taxon>
        <taxon>Pentapetalae</taxon>
        <taxon>rosids</taxon>
        <taxon>fabids</taxon>
        <taxon>Fabales</taxon>
        <taxon>Fabaceae</taxon>
        <taxon>Papilionoideae</taxon>
        <taxon>50 kb inversion clade</taxon>
        <taxon>genistoids sensu lato</taxon>
        <taxon>core genistoids</taxon>
        <taxon>Crotalarieae</taxon>
        <taxon>Crotalaria</taxon>
    </lineage>
</organism>
<keyword evidence="1" id="KW-0472">Membrane</keyword>
<feature type="transmembrane region" description="Helical" evidence="1">
    <location>
        <begin position="20"/>
        <end position="39"/>
    </location>
</feature>
<feature type="transmembrane region" description="Helical" evidence="1">
    <location>
        <begin position="60"/>
        <end position="83"/>
    </location>
</feature>
<name>A0AAN9EFX9_CROPI</name>
<keyword evidence="3" id="KW-1185">Reference proteome</keyword>
<dbReference type="AlphaFoldDB" id="A0AAN9EFX9"/>
<reference evidence="2 3" key="1">
    <citation type="submission" date="2024-01" db="EMBL/GenBank/DDBJ databases">
        <title>The genomes of 5 underutilized Papilionoideae crops provide insights into root nodulation and disease resistanc.</title>
        <authorList>
            <person name="Yuan L."/>
        </authorList>
    </citation>
    <scope>NUCLEOTIDE SEQUENCE [LARGE SCALE GENOMIC DNA]</scope>
    <source>
        <strain evidence="2">ZHUSHIDOU_FW_LH</strain>
        <tissue evidence="2">Leaf</tissue>
    </source>
</reference>
<evidence type="ECO:0000313" key="3">
    <source>
        <dbReference type="Proteomes" id="UP001372338"/>
    </source>
</evidence>
<gene>
    <name evidence="2" type="ORF">RIF29_35496</name>
</gene>
<evidence type="ECO:0000256" key="1">
    <source>
        <dbReference type="SAM" id="Phobius"/>
    </source>
</evidence>
<comment type="caution">
    <text evidence="2">The sequence shown here is derived from an EMBL/GenBank/DDBJ whole genome shotgun (WGS) entry which is preliminary data.</text>
</comment>
<dbReference type="EMBL" id="JAYWIO010000007">
    <property type="protein sequence ID" value="KAK7251896.1"/>
    <property type="molecule type" value="Genomic_DNA"/>
</dbReference>
<keyword evidence="1" id="KW-1133">Transmembrane helix</keyword>
<evidence type="ECO:0000313" key="2">
    <source>
        <dbReference type="EMBL" id="KAK7251896.1"/>
    </source>
</evidence>
<protein>
    <submittedName>
        <fullName evidence="2">Uncharacterized protein</fullName>
    </submittedName>
</protein>